<keyword evidence="3" id="KW-1185">Reference proteome</keyword>
<sequence>MAQIRSAVNRSTILATSAPALALRDRLQGDTTMNIRLSVLSFLFAAAAGPAMAQQFVYPAKGQSPEQQKTDEAECYTWAVGQTGFDPAKPPQAAAPAPAPAAAPAPSGGRVRGAAAAATVAAITDNDVGDAAVAGAVAGGAAQRGQKRQQQRAAQQQQAAQQQAATTQASNQSAAFNKARAACLEGRGYTVK</sequence>
<reference evidence="2 3" key="1">
    <citation type="submission" date="2020-08" db="EMBL/GenBank/DDBJ databases">
        <title>Genomic Encyclopedia of Type Strains, Phase IV (KMG-IV): sequencing the most valuable type-strain genomes for metagenomic binning, comparative biology and taxonomic classification.</title>
        <authorList>
            <person name="Goeker M."/>
        </authorList>
    </citation>
    <scope>NUCLEOTIDE SEQUENCE [LARGE SCALE GENOMIC DNA]</scope>
    <source>
        <strain evidence="2 3">DSM 106739</strain>
    </source>
</reference>
<feature type="region of interest" description="Disordered" evidence="1">
    <location>
        <begin position="86"/>
        <end position="109"/>
    </location>
</feature>
<name>A0A840BNM2_9RHOO</name>
<dbReference type="Proteomes" id="UP000561045">
    <property type="component" value="Unassembled WGS sequence"/>
</dbReference>
<dbReference type="EMBL" id="JACIET010000002">
    <property type="protein sequence ID" value="MBB4014184.1"/>
    <property type="molecule type" value="Genomic_DNA"/>
</dbReference>
<dbReference type="RefSeq" id="WP_207064486.1">
    <property type="nucleotide sequence ID" value="NZ_BAABLE010000005.1"/>
</dbReference>
<comment type="caution">
    <text evidence="2">The sequence shown here is derived from an EMBL/GenBank/DDBJ whole genome shotgun (WGS) entry which is preliminary data.</text>
</comment>
<evidence type="ECO:0000256" key="1">
    <source>
        <dbReference type="SAM" id="MobiDB-lite"/>
    </source>
</evidence>
<evidence type="ECO:0008006" key="4">
    <source>
        <dbReference type="Google" id="ProtNLM"/>
    </source>
</evidence>
<feature type="compositionally biased region" description="Low complexity" evidence="1">
    <location>
        <begin position="151"/>
        <end position="175"/>
    </location>
</feature>
<evidence type="ECO:0000313" key="2">
    <source>
        <dbReference type="EMBL" id="MBB4014184.1"/>
    </source>
</evidence>
<evidence type="ECO:0000313" key="3">
    <source>
        <dbReference type="Proteomes" id="UP000561045"/>
    </source>
</evidence>
<accession>A0A840BNM2</accession>
<proteinExistence type="predicted"/>
<gene>
    <name evidence="2" type="ORF">GGR36_003530</name>
</gene>
<organism evidence="2 3">
    <name type="scientific">Niveibacterium umoris</name>
    <dbReference type="NCBI Taxonomy" id="1193620"/>
    <lineage>
        <taxon>Bacteria</taxon>
        <taxon>Pseudomonadati</taxon>
        <taxon>Pseudomonadota</taxon>
        <taxon>Betaproteobacteria</taxon>
        <taxon>Rhodocyclales</taxon>
        <taxon>Rhodocyclaceae</taxon>
        <taxon>Niveibacterium</taxon>
    </lineage>
</organism>
<dbReference type="AlphaFoldDB" id="A0A840BNM2"/>
<protein>
    <recommendedName>
        <fullName evidence="4">YMGG-like Gly-zipper domain-containing protein</fullName>
    </recommendedName>
</protein>
<feature type="region of interest" description="Disordered" evidence="1">
    <location>
        <begin position="144"/>
        <end position="175"/>
    </location>
</feature>